<organism evidence="3 4">
    <name type="scientific">Sphaeroforma arctica JP610</name>
    <dbReference type="NCBI Taxonomy" id="667725"/>
    <lineage>
        <taxon>Eukaryota</taxon>
        <taxon>Ichthyosporea</taxon>
        <taxon>Ichthyophonida</taxon>
        <taxon>Sphaeroforma</taxon>
    </lineage>
</organism>
<dbReference type="EMBL" id="KQ241723">
    <property type="protein sequence ID" value="KNC85045.1"/>
    <property type="molecule type" value="Genomic_DNA"/>
</dbReference>
<dbReference type="Proteomes" id="UP000054560">
    <property type="component" value="Unassembled WGS sequence"/>
</dbReference>
<keyword evidence="2" id="KW-0472">Membrane</keyword>
<name>A0A0L0G7S2_9EUKA</name>
<feature type="compositionally biased region" description="Acidic residues" evidence="1">
    <location>
        <begin position="297"/>
        <end position="307"/>
    </location>
</feature>
<protein>
    <submittedName>
        <fullName evidence="3">Uncharacterized protein</fullName>
    </submittedName>
</protein>
<feature type="transmembrane region" description="Helical" evidence="2">
    <location>
        <begin position="21"/>
        <end position="39"/>
    </location>
</feature>
<reference evidence="3 4" key="1">
    <citation type="submission" date="2011-02" db="EMBL/GenBank/DDBJ databases">
        <title>The Genome Sequence of Sphaeroforma arctica JP610.</title>
        <authorList>
            <consortium name="The Broad Institute Genome Sequencing Platform"/>
            <person name="Russ C."/>
            <person name="Cuomo C."/>
            <person name="Young S.K."/>
            <person name="Zeng Q."/>
            <person name="Gargeya S."/>
            <person name="Alvarado L."/>
            <person name="Berlin A."/>
            <person name="Chapman S.B."/>
            <person name="Chen Z."/>
            <person name="Freedman E."/>
            <person name="Gellesch M."/>
            <person name="Goldberg J."/>
            <person name="Griggs A."/>
            <person name="Gujja S."/>
            <person name="Heilman E."/>
            <person name="Heiman D."/>
            <person name="Howarth C."/>
            <person name="Mehta T."/>
            <person name="Neiman D."/>
            <person name="Pearson M."/>
            <person name="Roberts A."/>
            <person name="Saif S."/>
            <person name="Shea T."/>
            <person name="Shenoy N."/>
            <person name="Sisk P."/>
            <person name="Stolte C."/>
            <person name="Sykes S."/>
            <person name="White J."/>
            <person name="Yandava C."/>
            <person name="Burger G."/>
            <person name="Gray M.W."/>
            <person name="Holland P.W.H."/>
            <person name="King N."/>
            <person name="Lang F.B.F."/>
            <person name="Roger A.J."/>
            <person name="Ruiz-Trillo I."/>
            <person name="Haas B."/>
            <person name="Nusbaum C."/>
            <person name="Birren B."/>
        </authorList>
    </citation>
    <scope>NUCLEOTIDE SEQUENCE [LARGE SCALE GENOMIC DNA]</scope>
    <source>
        <strain evidence="3 4">JP610</strain>
    </source>
</reference>
<evidence type="ECO:0000313" key="4">
    <source>
        <dbReference type="Proteomes" id="UP000054560"/>
    </source>
</evidence>
<dbReference type="GeneID" id="25903242"/>
<accession>A0A0L0G7S2</accession>
<keyword evidence="2" id="KW-1133">Transmembrane helix</keyword>
<keyword evidence="2" id="KW-0812">Transmembrane</keyword>
<feature type="region of interest" description="Disordered" evidence="1">
    <location>
        <begin position="270"/>
        <end position="307"/>
    </location>
</feature>
<keyword evidence="4" id="KW-1185">Reference proteome</keyword>
<evidence type="ECO:0000256" key="2">
    <source>
        <dbReference type="SAM" id="Phobius"/>
    </source>
</evidence>
<evidence type="ECO:0000256" key="1">
    <source>
        <dbReference type="SAM" id="MobiDB-lite"/>
    </source>
</evidence>
<dbReference type="AlphaFoldDB" id="A0A0L0G7S2"/>
<feature type="compositionally biased region" description="Basic and acidic residues" evidence="1">
    <location>
        <begin position="281"/>
        <end position="296"/>
    </location>
</feature>
<dbReference type="RefSeq" id="XP_014158947.1">
    <property type="nucleotide sequence ID" value="XM_014303472.1"/>
</dbReference>
<evidence type="ECO:0000313" key="3">
    <source>
        <dbReference type="EMBL" id="KNC85045.1"/>
    </source>
</evidence>
<sequence>MGRRVVKRLIFKYKYEVFQTFLIIICTYIAETISLPTMLTKPQILTNLTLEATKLHTPQLSANFSLENIKHPPQSHRRRRSSVRQRSLWYTKCNEFTPEKLVHSITPTVTVLHNRLPDVRDASTSLRLRARQETATNTVSRQGMFKHNIEHFALSRTRQLLLEDEYAYCHSKGTPPRQICGHQSLPHAFREKRPEIVDLELFLYDSDEETESTEDEDIMMYDSIDDQDDYADASTPRIQVSPEINAREETRICTSPDVNMSTGELCEEHRISSGSDSGMDLDGHSDDDSLHDHDIDTTDECTDSDDSAELECTSLRRLKSQSQGYTLDMHRNKKSIYTLDGVQPQACQLAGDRDEGFGERSSWETVITHSSDVRTLKNDRISAWVDVCKYA</sequence>
<gene>
    <name evidence="3" type="ORF">SARC_02738</name>
</gene>
<proteinExistence type="predicted"/>